<dbReference type="NCBIfam" id="TIGR00262">
    <property type="entry name" value="trpA"/>
    <property type="match status" value="1"/>
</dbReference>
<comment type="catalytic activity">
    <reaction evidence="9">
        <text>(1S,2R)-1-C-(indol-3-yl)glycerol 3-phosphate + L-serine = D-glyceraldehyde 3-phosphate + L-tryptophan + H2O</text>
        <dbReference type="Rhea" id="RHEA:10532"/>
        <dbReference type="ChEBI" id="CHEBI:15377"/>
        <dbReference type="ChEBI" id="CHEBI:33384"/>
        <dbReference type="ChEBI" id="CHEBI:57912"/>
        <dbReference type="ChEBI" id="CHEBI:58866"/>
        <dbReference type="ChEBI" id="CHEBI:59776"/>
        <dbReference type="EC" id="4.2.1.20"/>
    </reaction>
</comment>
<keyword evidence="8" id="KW-0456">Lyase</keyword>
<evidence type="ECO:0000256" key="2">
    <source>
        <dbReference type="ARBA" id="ARBA00004733"/>
    </source>
</evidence>
<evidence type="ECO:0000256" key="1">
    <source>
        <dbReference type="ARBA" id="ARBA00003365"/>
    </source>
</evidence>
<evidence type="ECO:0000256" key="6">
    <source>
        <dbReference type="ARBA" id="ARBA00022822"/>
    </source>
</evidence>
<sequence length="258" mass="27906">MMLKTVFDKAKQNNKNVFIPYFPAGYPTISKSKKVFKQLSKSGSDIIEVGIPFSDPLADGPTIQKASTVALDAGLRIEQVFKALGEIKGDLPPTIIMTYYNLLYANGLKNFARKAAKAGVAGVIIPDLPVDESGEWVRLSKDHIETVFLAAPTSSDERIRKIDKATTSFIYCVSVTGVTGALNALPRSLSSFLKRVKGVAKNPLAVGFGVSKKEQVKQINEIADGVIVGSAIIKAYEKAKSEKEALKNVDSLIRKLTS</sequence>
<gene>
    <name evidence="10" type="ORF">LCGC14_0760150</name>
</gene>
<dbReference type="SUPFAM" id="SSF51366">
    <property type="entry name" value="Ribulose-phoshate binding barrel"/>
    <property type="match status" value="1"/>
</dbReference>
<dbReference type="UniPathway" id="UPA00035">
    <property type="reaction ID" value="UER00044"/>
</dbReference>
<comment type="function">
    <text evidence="1">The alpha subunit is responsible for the aldol cleavage of indoleglycerol phosphate to indole and glyceraldehyde 3-phosphate.</text>
</comment>
<evidence type="ECO:0000313" key="10">
    <source>
        <dbReference type="EMBL" id="KKN37762.1"/>
    </source>
</evidence>
<name>A0A0F9QLC6_9ZZZZ</name>
<comment type="subunit">
    <text evidence="3">Tetramer of two alpha and two beta chains.</text>
</comment>
<dbReference type="InterPro" id="IPR013785">
    <property type="entry name" value="Aldolase_TIM"/>
</dbReference>
<comment type="pathway">
    <text evidence="2">Amino-acid biosynthesis; L-tryptophan biosynthesis; L-tryptophan from chorismate: step 5/5.</text>
</comment>
<evidence type="ECO:0000256" key="8">
    <source>
        <dbReference type="ARBA" id="ARBA00023239"/>
    </source>
</evidence>
<evidence type="ECO:0000256" key="5">
    <source>
        <dbReference type="ARBA" id="ARBA00022605"/>
    </source>
</evidence>
<evidence type="ECO:0000256" key="4">
    <source>
        <dbReference type="ARBA" id="ARBA00012043"/>
    </source>
</evidence>
<dbReference type="PANTHER" id="PTHR43406">
    <property type="entry name" value="TRYPTOPHAN SYNTHASE, ALPHA CHAIN"/>
    <property type="match status" value="1"/>
</dbReference>
<comment type="caution">
    <text evidence="10">The sequence shown here is derived from an EMBL/GenBank/DDBJ whole genome shotgun (WGS) entry which is preliminary data.</text>
</comment>
<dbReference type="GO" id="GO:0005829">
    <property type="term" value="C:cytosol"/>
    <property type="evidence" value="ECO:0007669"/>
    <property type="project" value="TreeGrafter"/>
</dbReference>
<evidence type="ECO:0000256" key="9">
    <source>
        <dbReference type="ARBA" id="ARBA00049047"/>
    </source>
</evidence>
<evidence type="ECO:0000256" key="3">
    <source>
        <dbReference type="ARBA" id="ARBA00011270"/>
    </source>
</evidence>
<dbReference type="InterPro" id="IPR018204">
    <property type="entry name" value="Trp_synthase_alpha_AS"/>
</dbReference>
<dbReference type="FunFam" id="3.20.20.70:FF:000037">
    <property type="entry name" value="Tryptophan synthase alpha chain"/>
    <property type="match status" value="1"/>
</dbReference>
<keyword evidence="5" id="KW-0028">Amino-acid biosynthesis</keyword>
<dbReference type="EC" id="4.2.1.20" evidence="4"/>
<dbReference type="CDD" id="cd04724">
    <property type="entry name" value="Tryptophan_synthase_alpha"/>
    <property type="match status" value="1"/>
</dbReference>
<accession>A0A0F9QLC6</accession>
<evidence type="ECO:0000256" key="7">
    <source>
        <dbReference type="ARBA" id="ARBA00023141"/>
    </source>
</evidence>
<dbReference type="GO" id="GO:0004834">
    <property type="term" value="F:tryptophan synthase activity"/>
    <property type="evidence" value="ECO:0007669"/>
    <property type="project" value="UniProtKB-EC"/>
</dbReference>
<dbReference type="InterPro" id="IPR002028">
    <property type="entry name" value="Trp_synthase_suA"/>
</dbReference>
<keyword evidence="7" id="KW-0057">Aromatic amino acid biosynthesis</keyword>
<dbReference type="Pfam" id="PF00290">
    <property type="entry name" value="Trp_syntA"/>
    <property type="match status" value="1"/>
</dbReference>
<proteinExistence type="inferred from homology"/>
<organism evidence="10">
    <name type="scientific">marine sediment metagenome</name>
    <dbReference type="NCBI Taxonomy" id="412755"/>
    <lineage>
        <taxon>unclassified sequences</taxon>
        <taxon>metagenomes</taxon>
        <taxon>ecological metagenomes</taxon>
    </lineage>
</organism>
<keyword evidence="6" id="KW-0822">Tryptophan biosynthesis</keyword>
<dbReference type="HAMAP" id="MF_00131">
    <property type="entry name" value="Trp_synth_alpha"/>
    <property type="match status" value="1"/>
</dbReference>
<dbReference type="AlphaFoldDB" id="A0A0F9QLC6"/>
<dbReference type="PANTHER" id="PTHR43406:SF1">
    <property type="entry name" value="TRYPTOPHAN SYNTHASE ALPHA CHAIN, CHLOROPLASTIC"/>
    <property type="match status" value="1"/>
</dbReference>
<protein>
    <recommendedName>
        <fullName evidence="4">tryptophan synthase</fullName>
        <ecNumber evidence="4">4.2.1.20</ecNumber>
    </recommendedName>
</protein>
<dbReference type="Gene3D" id="3.20.20.70">
    <property type="entry name" value="Aldolase class I"/>
    <property type="match status" value="1"/>
</dbReference>
<dbReference type="PROSITE" id="PS00167">
    <property type="entry name" value="TRP_SYNTHASE_ALPHA"/>
    <property type="match status" value="1"/>
</dbReference>
<reference evidence="10" key="1">
    <citation type="journal article" date="2015" name="Nature">
        <title>Complex archaea that bridge the gap between prokaryotes and eukaryotes.</title>
        <authorList>
            <person name="Spang A."/>
            <person name="Saw J.H."/>
            <person name="Jorgensen S.L."/>
            <person name="Zaremba-Niedzwiedzka K."/>
            <person name="Martijn J."/>
            <person name="Lind A.E."/>
            <person name="van Eijk R."/>
            <person name="Schleper C."/>
            <person name="Guy L."/>
            <person name="Ettema T.J."/>
        </authorList>
    </citation>
    <scope>NUCLEOTIDE SEQUENCE</scope>
</reference>
<dbReference type="InterPro" id="IPR011060">
    <property type="entry name" value="RibuloseP-bd_barrel"/>
</dbReference>
<dbReference type="EMBL" id="LAZR01001872">
    <property type="protein sequence ID" value="KKN37762.1"/>
    <property type="molecule type" value="Genomic_DNA"/>
</dbReference>